<evidence type="ECO:0000256" key="1">
    <source>
        <dbReference type="ARBA" id="ARBA00022448"/>
    </source>
</evidence>
<accession>A0A099T207</accession>
<evidence type="ECO:0000313" key="9">
    <source>
        <dbReference type="EMBL" id="KGK98173.1"/>
    </source>
</evidence>
<dbReference type="HAMAP" id="MF_00479">
    <property type="entry name" value="RsxG_RnfG"/>
    <property type="match status" value="1"/>
</dbReference>
<reference evidence="9 10" key="1">
    <citation type="submission" date="2014-09" db="EMBL/GenBank/DDBJ databases">
        <title>Draft genome sequence of an obligately methylotrophic methanogen, Methanococcoides methylutens, isolated from marine sediment.</title>
        <authorList>
            <person name="Guan Y."/>
            <person name="Ngugi D.K."/>
            <person name="Blom J."/>
            <person name="Ali S."/>
            <person name="Ferry J.G."/>
            <person name="Stingl U."/>
        </authorList>
    </citation>
    <scope>NUCLEOTIDE SEQUENCE [LARGE SCALE GENOMIC DNA]</scope>
    <source>
        <strain evidence="9 10">DSM 2657</strain>
    </source>
</reference>
<keyword evidence="6 7" id="KW-0472">Membrane</keyword>
<proteinExistence type="inferred from homology"/>
<dbReference type="Pfam" id="PF04205">
    <property type="entry name" value="FMN_bind"/>
    <property type="match status" value="1"/>
</dbReference>
<sequence length="190" mass="20106">MTDSNKDVVVIIGKLVLISVIASALLAVTYVPTSEQLKKNYEEARTATLAELMPQAAEFEAVYGDEIINDEGDREILYYRAKDGSGNLIGYAFFRQHPGAQGLLEIAGGVDASFNEMSGMSVMSHTETPGLGSKITEPAFKDQFKNVKVADLSLSKSGGAIDSITGATISSQAVVDALNAQVEVIQGAEA</sequence>
<keyword evidence="1 6" id="KW-0813">Transport</keyword>
<dbReference type="Proteomes" id="UP000029859">
    <property type="component" value="Unassembled WGS sequence"/>
</dbReference>
<evidence type="ECO:0000256" key="2">
    <source>
        <dbReference type="ARBA" id="ARBA00022553"/>
    </source>
</evidence>
<dbReference type="RefSeq" id="WP_048195478.1">
    <property type="nucleotide sequence ID" value="NZ_CAAGSM010000001.1"/>
</dbReference>
<feature type="transmembrane region" description="Helical" evidence="7">
    <location>
        <begin position="12"/>
        <end position="31"/>
    </location>
</feature>
<evidence type="ECO:0000256" key="5">
    <source>
        <dbReference type="ARBA" id="ARBA00022982"/>
    </source>
</evidence>
<comment type="subunit">
    <text evidence="6">The Rnf complex is probably composed of eight subunits, including RnfA, RnfB, RnfC, RnfD, RnfE and RnfG.</text>
</comment>
<evidence type="ECO:0000256" key="7">
    <source>
        <dbReference type="SAM" id="Phobius"/>
    </source>
</evidence>
<feature type="modified residue" description="FMN phosphoryl threonine" evidence="6">
    <location>
        <position position="168"/>
    </location>
</feature>
<evidence type="ECO:0000256" key="3">
    <source>
        <dbReference type="ARBA" id="ARBA00022630"/>
    </source>
</evidence>
<evidence type="ECO:0000259" key="8">
    <source>
        <dbReference type="SMART" id="SM00900"/>
    </source>
</evidence>
<dbReference type="PANTHER" id="PTHR36118:SF1">
    <property type="entry name" value="ION-TRANSLOCATING OXIDOREDUCTASE COMPLEX SUBUNIT G"/>
    <property type="match status" value="1"/>
</dbReference>
<comment type="similarity">
    <text evidence="6">Belongs to the RnfG family.</text>
</comment>
<evidence type="ECO:0000256" key="4">
    <source>
        <dbReference type="ARBA" id="ARBA00022643"/>
    </source>
</evidence>
<dbReference type="EMBL" id="JRHO01000014">
    <property type="protein sequence ID" value="KGK98173.1"/>
    <property type="molecule type" value="Genomic_DNA"/>
</dbReference>
<dbReference type="NCBIfam" id="NF041840">
    <property type="entry name" value="rnfG_Methano"/>
    <property type="match status" value="1"/>
</dbReference>
<dbReference type="EC" id="7.-.-.-" evidence="6"/>
<keyword evidence="4 6" id="KW-0288">FMN</keyword>
<comment type="cofactor">
    <cofactor evidence="6">
        <name>FMN</name>
        <dbReference type="ChEBI" id="CHEBI:58210"/>
    </cofactor>
</comment>
<organism evidence="9 10">
    <name type="scientific">Methanococcoides methylutens</name>
    <dbReference type="NCBI Taxonomy" id="2226"/>
    <lineage>
        <taxon>Archaea</taxon>
        <taxon>Methanobacteriati</taxon>
        <taxon>Methanobacteriota</taxon>
        <taxon>Stenosarchaea group</taxon>
        <taxon>Methanomicrobia</taxon>
        <taxon>Methanosarcinales</taxon>
        <taxon>Methanosarcinaceae</taxon>
        <taxon>Methanococcoides</taxon>
    </lineage>
</organism>
<keyword evidence="6" id="KW-1003">Cell membrane</keyword>
<dbReference type="OrthoDB" id="125674at2157"/>
<dbReference type="NCBIfam" id="TIGR01947">
    <property type="entry name" value="rnfG"/>
    <property type="match status" value="1"/>
</dbReference>
<keyword evidence="6" id="KW-1278">Translocase</keyword>
<keyword evidence="2 6" id="KW-0597">Phosphoprotein</keyword>
<evidence type="ECO:0000256" key="6">
    <source>
        <dbReference type="HAMAP-Rule" id="MF_00479"/>
    </source>
</evidence>
<dbReference type="PANTHER" id="PTHR36118">
    <property type="entry name" value="ION-TRANSLOCATING OXIDOREDUCTASE COMPLEX SUBUNIT G"/>
    <property type="match status" value="1"/>
</dbReference>
<protein>
    <recommendedName>
        <fullName evidence="6">Ion-translocating oxidoreductase complex subunit G</fullName>
        <ecNumber evidence="6">7.-.-.-</ecNumber>
    </recommendedName>
    <alternativeName>
        <fullName evidence="6">Rnf electron transport complex subunit G</fullName>
    </alternativeName>
</protein>
<comment type="subcellular location">
    <subcellularLocation>
        <location evidence="6">Cell membrane</location>
        <topology evidence="6">Single-pass membrane protein</topology>
    </subcellularLocation>
</comment>
<gene>
    <name evidence="6" type="primary">rnfG</name>
    <name evidence="9" type="ORF">LI82_10640</name>
</gene>
<evidence type="ECO:0000313" key="10">
    <source>
        <dbReference type="Proteomes" id="UP000029859"/>
    </source>
</evidence>
<keyword evidence="5 6" id="KW-0249">Electron transport</keyword>
<dbReference type="GO" id="GO:0005886">
    <property type="term" value="C:plasma membrane"/>
    <property type="evidence" value="ECO:0007669"/>
    <property type="project" value="UniProtKB-SubCell"/>
</dbReference>
<feature type="domain" description="FMN-binding" evidence="8">
    <location>
        <begin position="99"/>
        <end position="185"/>
    </location>
</feature>
<keyword evidence="3 6" id="KW-0285">Flavoprotein</keyword>
<dbReference type="InterPro" id="IPR010209">
    <property type="entry name" value="Ion_transpt_RnfG/RsxG"/>
</dbReference>
<dbReference type="AlphaFoldDB" id="A0A099T207"/>
<dbReference type="PIRSF" id="PIRSF006091">
    <property type="entry name" value="E_trnsport_RnfG"/>
    <property type="match status" value="1"/>
</dbReference>
<keyword evidence="10" id="KW-1185">Reference proteome</keyword>
<dbReference type="SMART" id="SM00900">
    <property type="entry name" value="FMN_bind"/>
    <property type="match status" value="1"/>
</dbReference>
<comment type="function">
    <text evidence="6">Part of a membrane-bound complex that couples electron transfer with translocation of ions across the membrane.</text>
</comment>
<dbReference type="GO" id="GO:0022900">
    <property type="term" value="P:electron transport chain"/>
    <property type="evidence" value="ECO:0007669"/>
    <property type="project" value="UniProtKB-UniRule"/>
</dbReference>
<keyword evidence="6 7" id="KW-0812">Transmembrane</keyword>
<dbReference type="GO" id="GO:0009055">
    <property type="term" value="F:electron transfer activity"/>
    <property type="evidence" value="ECO:0007669"/>
    <property type="project" value="InterPro"/>
</dbReference>
<keyword evidence="6 7" id="KW-1133">Transmembrane helix</keyword>
<dbReference type="GO" id="GO:0010181">
    <property type="term" value="F:FMN binding"/>
    <property type="evidence" value="ECO:0007669"/>
    <property type="project" value="InterPro"/>
</dbReference>
<dbReference type="InterPro" id="IPR007329">
    <property type="entry name" value="FMN-bd"/>
</dbReference>
<dbReference type="InterPro" id="IPR049687">
    <property type="entry name" value="Ion_transpt_RnfG_Methano"/>
</dbReference>
<comment type="caution">
    <text evidence="9">The sequence shown here is derived from an EMBL/GenBank/DDBJ whole genome shotgun (WGS) entry which is preliminary data.</text>
</comment>
<name>A0A099T207_METMT</name>